<dbReference type="Gene3D" id="1.10.1740.10">
    <property type="match status" value="1"/>
</dbReference>
<evidence type="ECO:0000256" key="6">
    <source>
        <dbReference type="SAM" id="MobiDB-lite"/>
    </source>
</evidence>
<protein>
    <submittedName>
        <fullName evidence="9">SigE family RNA polymerase sigma factor</fullName>
    </submittedName>
</protein>
<evidence type="ECO:0000313" key="9">
    <source>
        <dbReference type="EMBL" id="GAA1501399.1"/>
    </source>
</evidence>
<dbReference type="Proteomes" id="UP001422759">
    <property type="component" value="Unassembled WGS sequence"/>
</dbReference>
<comment type="caution">
    <text evidence="9">The sequence shown here is derived from an EMBL/GenBank/DDBJ whole genome shotgun (WGS) entry which is preliminary data.</text>
</comment>
<name>A0ABP4KE00_9ACTN</name>
<dbReference type="RefSeq" id="WP_344469806.1">
    <property type="nucleotide sequence ID" value="NZ_BAAANT010000096.1"/>
</dbReference>
<evidence type="ECO:0000256" key="4">
    <source>
        <dbReference type="ARBA" id="ARBA00023125"/>
    </source>
</evidence>
<feature type="compositionally biased region" description="Polar residues" evidence="6">
    <location>
        <begin position="142"/>
        <end position="153"/>
    </location>
</feature>
<keyword evidence="5" id="KW-0804">Transcription</keyword>
<gene>
    <name evidence="9" type="ORF">GCM10009760_64240</name>
</gene>
<feature type="domain" description="RNA polymerase sigma factor 70 region 4 type 2" evidence="8">
    <location>
        <begin position="105"/>
        <end position="156"/>
    </location>
</feature>
<evidence type="ECO:0000259" key="7">
    <source>
        <dbReference type="Pfam" id="PF04542"/>
    </source>
</evidence>
<dbReference type="InterPro" id="IPR014284">
    <property type="entry name" value="RNA_pol_sigma-70_dom"/>
</dbReference>
<dbReference type="SUPFAM" id="SSF88946">
    <property type="entry name" value="Sigma2 domain of RNA polymerase sigma factors"/>
    <property type="match status" value="1"/>
</dbReference>
<evidence type="ECO:0000256" key="5">
    <source>
        <dbReference type="ARBA" id="ARBA00023163"/>
    </source>
</evidence>
<keyword evidence="10" id="KW-1185">Reference proteome</keyword>
<dbReference type="PANTHER" id="PTHR43133">
    <property type="entry name" value="RNA POLYMERASE ECF-TYPE SIGMA FACTO"/>
    <property type="match status" value="1"/>
</dbReference>
<dbReference type="InterPro" id="IPR013324">
    <property type="entry name" value="RNA_pol_sigma_r3/r4-like"/>
</dbReference>
<evidence type="ECO:0000259" key="8">
    <source>
        <dbReference type="Pfam" id="PF08281"/>
    </source>
</evidence>
<evidence type="ECO:0000256" key="1">
    <source>
        <dbReference type="ARBA" id="ARBA00010641"/>
    </source>
</evidence>
<dbReference type="Pfam" id="PF04542">
    <property type="entry name" value="Sigma70_r2"/>
    <property type="match status" value="1"/>
</dbReference>
<dbReference type="SUPFAM" id="SSF88659">
    <property type="entry name" value="Sigma3 and sigma4 domains of RNA polymerase sigma factors"/>
    <property type="match status" value="1"/>
</dbReference>
<dbReference type="InterPro" id="IPR007627">
    <property type="entry name" value="RNA_pol_sigma70_r2"/>
</dbReference>
<dbReference type="CDD" id="cd06171">
    <property type="entry name" value="Sigma70_r4"/>
    <property type="match status" value="1"/>
</dbReference>
<dbReference type="InterPro" id="IPR014325">
    <property type="entry name" value="RNA_pol_sigma-E_actinobac"/>
</dbReference>
<accession>A0ABP4KE00</accession>
<sequence>MTTDKSRDDEFTEYVASRGGWLRKVAYLLCSDWHRADDLVQESITKLYANWHRAGRVENRDGYARTVLVNTFLAEQRSPWLRRWARGAEIGAEPVWTQSDPDTSLDLRQALAALPPRQRATVVLRYYCDLTIDQTADALGCSSGNVKSQTSRGLDTLRRNLTPRPTERSRA</sequence>
<dbReference type="InterPro" id="IPR039425">
    <property type="entry name" value="RNA_pol_sigma-70-like"/>
</dbReference>
<keyword evidence="4" id="KW-0238">DNA-binding</keyword>
<dbReference type="InterPro" id="IPR013249">
    <property type="entry name" value="RNA_pol_sigma70_r4_t2"/>
</dbReference>
<dbReference type="InterPro" id="IPR036388">
    <property type="entry name" value="WH-like_DNA-bd_sf"/>
</dbReference>
<organism evidence="9 10">
    <name type="scientific">Kitasatospora kazusensis</name>
    <dbReference type="NCBI Taxonomy" id="407974"/>
    <lineage>
        <taxon>Bacteria</taxon>
        <taxon>Bacillati</taxon>
        <taxon>Actinomycetota</taxon>
        <taxon>Actinomycetes</taxon>
        <taxon>Kitasatosporales</taxon>
        <taxon>Streptomycetaceae</taxon>
        <taxon>Kitasatospora</taxon>
    </lineage>
</organism>
<dbReference type="Pfam" id="PF08281">
    <property type="entry name" value="Sigma70_r4_2"/>
    <property type="match status" value="1"/>
</dbReference>
<dbReference type="EMBL" id="BAAANT010000096">
    <property type="protein sequence ID" value="GAA1501399.1"/>
    <property type="molecule type" value="Genomic_DNA"/>
</dbReference>
<reference evidence="10" key="1">
    <citation type="journal article" date="2019" name="Int. J. Syst. Evol. Microbiol.">
        <title>The Global Catalogue of Microorganisms (GCM) 10K type strain sequencing project: providing services to taxonomists for standard genome sequencing and annotation.</title>
        <authorList>
            <consortium name="The Broad Institute Genomics Platform"/>
            <consortium name="The Broad Institute Genome Sequencing Center for Infectious Disease"/>
            <person name="Wu L."/>
            <person name="Ma J."/>
        </authorList>
    </citation>
    <scope>NUCLEOTIDE SEQUENCE [LARGE SCALE GENOMIC DNA]</scope>
    <source>
        <strain evidence="10">JCM 14560</strain>
    </source>
</reference>
<evidence type="ECO:0000256" key="3">
    <source>
        <dbReference type="ARBA" id="ARBA00023082"/>
    </source>
</evidence>
<dbReference type="PANTHER" id="PTHR43133:SF50">
    <property type="entry name" value="ECF RNA POLYMERASE SIGMA FACTOR SIGM"/>
    <property type="match status" value="1"/>
</dbReference>
<comment type="similarity">
    <text evidence="1">Belongs to the sigma-70 factor family. ECF subfamily.</text>
</comment>
<keyword evidence="3" id="KW-0731">Sigma factor</keyword>
<feature type="domain" description="RNA polymerase sigma-70 region 2" evidence="7">
    <location>
        <begin position="18"/>
        <end position="77"/>
    </location>
</feature>
<proteinExistence type="inferred from homology"/>
<evidence type="ECO:0000313" key="10">
    <source>
        <dbReference type="Proteomes" id="UP001422759"/>
    </source>
</evidence>
<dbReference type="InterPro" id="IPR013325">
    <property type="entry name" value="RNA_pol_sigma_r2"/>
</dbReference>
<evidence type="ECO:0000256" key="2">
    <source>
        <dbReference type="ARBA" id="ARBA00023015"/>
    </source>
</evidence>
<feature type="region of interest" description="Disordered" evidence="6">
    <location>
        <begin position="141"/>
        <end position="171"/>
    </location>
</feature>
<dbReference type="Gene3D" id="1.10.10.10">
    <property type="entry name" value="Winged helix-like DNA-binding domain superfamily/Winged helix DNA-binding domain"/>
    <property type="match status" value="1"/>
</dbReference>
<dbReference type="NCBIfam" id="TIGR02983">
    <property type="entry name" value="SigE-fam_strep"/>
    <property type="match status" value="1"/>
</dbReference>
<dbReference type="NCBIfam" id="TIGR02937">
    <property type="entry name" value="sigma70-ECF"/>
    <property type="match status" value="1"/>
</dbReference>
<keyword evidence="2" id="KW-0805">Transcription regulation</keyword>